<dbReference type="InterPro" id="IPR028037">
    <property type="entry name" value="Antitoxin_Rv0909/MT0933"/>
</dbReference>
<organism evidence="2 3">
    <name type="scientific">Micromonospora pallida</name>
    <dbReference type="NCBI Taxonomy" id="145854"/>
    <lineage>
        <taxon>Bacteria</taxon>
        <taxon>Bacillati</taxon>
        <taxon>Actinomycetota</taxon>
        <taxon>Actinomycetes</taxon>
        <taxon>Micromonosporales</taxon>
        <taxon>Micromonosporaceae</taxon>
        <taxon>Micromonospora</taxon>
    </lineage>
</organism>
<dbReference type="STRING" id="145854.GA0074692_4607"/>
<accession>A0A1C6T621</accession>
<sequence>MGGRDPVSEFMDKVKDFADKHDKQVDQGMEKAGDMVDRRTGGRYDEQIDRAVDQAQTRTGEGDQAR</sequence>
<proteinExistence type="predicted"/>
<evidence type="ECO:0000313" key="3">
    <source>
        <dbReference type="Proteomes" id="UP000198959"/>
    </source>
</evidence>
<dbReference type="Proteomes" id="UP000198959">
    <property type="component" value="Unassembled WGS sequence"/>
</dbReference>
<dbReference type="AlphaFoldDB" id="A0A1C6T621"/>
<dbReference type="Pfam" id="PF14013">
    <property type="entry name" value="MT0933_antitox"/>
    <property type="match status" value="1"/>
</dbReference>
<feature type="region of interest" description="Disordered" evidence="1">
    <location>
        <begin position="22"/>
        <end position="66"/>
    </location>
</feature>
<keyword evidence="3" id="KW-1185">Reference proteome</keyword>
<reference evidence="3" key="1">
    <citation type="submission" date="2016-06" db="EMBL/GenBank/DDBJ databases">
        <authorList>
            <person name="Varghese N."/>
            <person name="Submissions Spin"/>
        </authorList>
    </citation>
    <scope>NUCLEOTIDE SEQUENCE [LARGE SCALE GENOMIC DNA]</scope>
    <source>
        <strain evidence="3">DSM 43817</strain>
    </source>
</reference>
<feature type="compositionally biased region" description="Basic and acidic residues" evidence="1">
    <location>
        <begin position="22"/>
        <end position="52"/>
    </location>
</feature>
<gene>
    <name evidence="2" type="ORF">GA0074692_4607</name>
</gene>
<evidence type="ECO:0000313" key="2">
    <source>
        <dbReference type="EMBL" id="SCL37260.1"/>
    </source>
</evidence>
<dbReference type="EMBL" id="FMHW01000002">
    <property type="protein sequence ID" value="SCL37260.1"/>
    <property type="molecule type" value="Genomic_DNA"/>
</dbReference>
<evidence type="ECO:0000256" key="1">
    <source>
        <dbReference type="SAM" id="MobiDB-lite"/>
    </source>
</evidence>
<protein>
    <submittedName>
        <fullName evidence="2">MT0933-like antitoxin protein</fullName>
    </submittedName>
</protein>
<name>A0A1C6T621_9ACTN</name>